<evidence type="ECO:0000256" key="1">
    <source>
        <dbReference type="ARBA" id="ARBA00022898"/>
    </source>
</evidence>
<dbReference type="Gene3D" id="3.40.640.10">
    <property type="entry name" value="Type I PLP-dependent aspartate aminotransferase-like (Major domain)"/>
    <property type="match status" value="1"/>
</dbReference>
<dbReference type="InterPro" id="IPR010111">
    <property type="entry name" value="Kynureninase"/>
</dbReference>
<evidence type="ECO:0000313" key="3">
    <source>
        <dbReference type="Proteomes" id="UP001159427"/>
    </source>
</evidence>
<reference evidence="2 3" key="1">
    <citation type="submission" date="2022-05" db="EMBL/GenBank/DDBJ databases">
        <authorList>
            <consortium name="Genoscope - CEA"/>
            <person name="William W."/>
        </authorList>
    </citation>
    <scope>NUCLEOTIDE SEQUENCE [LARGE SCALE GENOMIC DNA]</scope>
</reference>
<keyword evidence="3" id="KW-1185">Reference proteome</keyword>
<sequence length="253" mass="28879">MASHDELRTTCSKQLNFKPAQTLLRLAEENNLVITDAAFATLLDEQDKLKTLREEFYYPKIKDLPTVDLSLVDGEKDSVYFCGNSLGLQPKEAQTLVMQEMEKWQQMGVYGHWHGKLPWWIIEDFVLSESAKIVGAKEIEVAIMNSLSVNLHLLLVPFYRPSPQRHKILIEAKAFPSDHYAVQSQIRFHGYDPVDALVEVMPREGEEILKTEDILSVIEEQGDSIALVMFSGVQYYTGQFFDIKRITAAAQKK</sequence>
<name>A0ABN8LGE7_9CNID</name>
<evidence type="ECO:0000313" key="2">
    <source>
        <dbReference type="EMBL" id="CAH3015238.1"/>
    </source>
</evidence>
<organism evidence="2 3">
    <name type="scientific">Porites evermanni</name>
    <dbReference type="NCBI Taxonomy" id="104178"/>
    <lineage>
        <taxon>Eukaryota</taxon>
        <taxon>Metazoa</taxon>
        <taxon>Cnidaria</taxon>
        <taxon>Anthozoa</taxon>
        <taxon>Hexacorallia</taxon>
        <taxon>Scleractinia</taxon>
        <taxon>Fungiina</taxon>
        <taxon>Poritidae</taxon>
        <taxon>Porites</taxon>
    </lineage>
</organism>
<dbReference type="SUPFAM" id="SSF53383">
    <property type="entry name" value="PLP-dependent transferases"/>
    <property type="match status" value="1"/>
</dbReference>
<dbReference type="Proteomes" id="UP001159427">
    <property type="component" value="Unassembled WGS sequence"/>
</dbReference>
<dbReference type="EMBL" id="CALNXI010000021">
    <property type="protein sequence ID" value="CAH3015238.1"/>
    <property type="molecule type" value="Genomic_DNA"/>
</dbReference>
<dbReference type="PANTHER" id="PTHR14084">
    <property type="entry name" value="KYNURENINASE"/>
    <property type="match status" value="1"/>
</dbReference>
<dbReference type="InterPro" id="IPR015421">
    <property type="entry name" value="PyrdxlP-dep_Trfase_major"/>
</dbReference>
<accession>A0ABN8LGE7</accession>
<evidence type="ECO:0008006" key="4">
    <source>
        <dbReference type="Google" id="ProtNLM"/>
    </source>
</evidence>
<protein>
    <recommendedName>
        <fullName evidence="4">Kynureninase</fullName>
    </recommendedName>
</protein>
<gene>
    <name evidence="2" type="ORF">PEVE_00014511</name>
</gene>
<feature type="non-terminal residue" evidence="2">
    <location>
        <position position="253"/>
    </location>
</feature>
<keyword evidence="1" id="KW-0663">Pyridoxal phosphate</keyword>
<dbReference type="PANTHER" id="PTHR14084:SF0">
    <property type="entry name" value="KYNURENINASE"/>
    <property type="match status" value="1"/>
</dbReference>
<dbReference type="InterPro" id="IPR015424">
    <property type="entry name" value="PyrdxlP-dep_Trfase"/>
</dbReference>
<proteinExistence type="predicted"/>
<comment type="caution">
    <text evidence="2">The sequence shown here is derived from an EMBL/GenBank/DDBJ whole genome shotgun (WGS) entry which is preliminary data.</text>
</comment>